<name>A0A9Q3K6G1_9BASI</name>
<evidence type="ECO:0000256" key="1">
    <source>
        <dbReference type="SAM" id="MobiDB-lite"/>
    </source>
</evidence>
<organism evidence="2 3">
    <name type="scientific">Austropuccinia psidii MF-1</name>
    <dbReference type="NCBI Taxonomy" id="1389203"/>
    <lineage>
        <taxon>Eukaryota</taxon>
        <taxon>Fungi</taxon>
        <taxon>Dikarya</taxon>
        <taxon>Basidiomycota</taxon>
        <taxon>Pucciniomycotina</taxon>
        <taxon>Pucciniomycetes</taxon>
        <taxon>Pucciniales</taxon>
        <taxon>Sphaerophragmiaceae</taxon>
        <taxon>Austropuccinia</taxon>
    </lineage>
</organism>
<accession>A0A9Q3K6G1</accession>
<reference evidence="2" key="1">
    <citation type="submission" date="2021-03" db="EMBL/GenBank/DDBJ databases">
        <title>Draft genome sequence of rust myrtle Austropuccinia psidii MF-1, a brazilian biotype.</title>
        <authorList>
            <person name="Quecine M.C."/>
            <person name="Pachon D.M.R."/>
            <person name="Bonatelli M.L."/>
            <person name="Correr F.H."/>
            <person name="Franceschini L.M."/>
            <person name="Leite T.F."/>
            <person name="Margarido G.R.A."/>
            <person name="Almeida C.A."/>
            <person name="Ferrarezi J.A."/>
            <person name="Labate C.A."/>
        </authorList>
    </citation>
    <scope>NUCLEOTIDE SEQUENCE</scope>
    <source>
        <strain evidence="2">MF-1</strain>
    </source>
</reference>
<evidence type="ECO:0000313" key="2">
    <source>
        <dbReference type="EMBL" id="MBW0574511.1"/>
    </source>
</evidence>
<protein>
    <submittedName>
        <fullName evidence="2">Uncharacterized protein</fullName>
    </submittedName>
</protein>
<comment type="caution">
    <text evidence="2">The sequence shown here is derived from an EMBL/GenBank/DDBJ whole genome shotgun (WGS) entry which is preliminary data.</text>
</comment>
<proteinExistence type="predicted"/>
<dbReference type="Proteomes" id="UP000765509">
    <property type="component" value="Unassembled WGS sequence"/>
</dbReference>
<dbReference type="AlphaFoldDB" id="A0A9Q3K6G1"/>
<keyword evidence="3" id="KW-1185">Reference proteome</keyword>
<sequence length="174" mass="20977">MRQDHVENYWPLWKERIISKWEDDSWRFKTENYFEESIFNMEMDRPMSCFLKKTDRLSALHPDMSETIIHRRILRKDGGGLVHAIKSRFIEPFSTEDYINSMEDIANRTKIGRNQYQPPTDNKTTGKKISKQNKPHDKAPLKCQKMWKYFSFSKNLSQKERINEIEIDKVEDKK</sequence>
<feature type="region of interest" description="Disordered" evidence="1">
    <location>
        <begin position="112"/>
        <end position="140"/>
    </location>
</feature>
<dbReference type="OrthoDB" id="2506710at2759"/>
<gene>
    <name evidence="2" type="ORF">O181_114226</name>
</gene>
<evidence type="ECO:0000313" key="3">
    <source>
        <dbReference type="Proteomes" id="UP000765509"/>
    </source>
</evidence>
<dbReference type="EMBL" id="AVOT02094352">
    <property type="protein sequence ID" value="MBW0574511.1"/>
    <property type="molecule type" value="Genomic_DNA"/>
</dbReference>
<feature type="compositionally biased region" description="Polar residues" evidence="1">
    <location>
        <begin position="112"/>
        <end position="123"/>
    </location>
</feature>